<evidence type="ECO:0000313" key="11">
    <source>
        <dbReference type="EMBL" id="OGY49099.1"/>
    </source>
</evidence>
<dbReference type="HAMAP" id="MF_00224">
    <property type="entry name" value="DHO_dh_type1"/>
    <property type="match status" value="1"/>
</dbReference>
<evidence type="ECO:0000313" key="12">
    <source>
        <dbReference type="Proteomes" id="UP000178432"/>
    </source>
</evidence>
<dbReference type="InterPro" id="IPR050074">
    <property type="entry name" value="DHO_dehydrogenase"/>
</dbReference>
<dbReference type="EC" id="1.3.-.-" evidence="9"/>
<comment type="subcellular location">
    <subcellularLocation>
        <location evidence="1 9">Cytoplasm</location>
    </subcellularLocation>
</comment>
<comment type="pathway">
    <text evidence="2 9">Pyrimidine metabolism; UMP biosynthesis via de novo pathway.</text>
</comment>
<accession>A0A1G1Y9X5</accession>
<comment type="caution">
    <text evidence="9">Lacks conserved residue(s) required for the propagation of feature annotation.</text>
</comment>
<reference evidence="11 12" key="1">
    <citation type="journal article" date="2016" name="Nat. Commun.">
        <title>Thousands of microbial genomes shed light on interconnected biogeochemical processes in an aquifer system.</title>
        <authorList>
            <person name="Anantharaman K."/>
            <person name="Brown C.T."/>
            <person name="Hug L.A."/>
            <person name="Sharon I."/>
            <person name="Castelle C.J."/>
            <person name="Probst A.J."/>
            <person name="Thomas B.C."/>
            <person name="Singh A."/>
            <person name="Wilkins M.J."/>
            <person name="Karaoz U."/>
            <person name="Brodie E.L."/>
            <person name="Williams K.H."/>
            <person name="Hubbard S.S."/>
            <person name="Banfield J.F."/>
        </authorList>
    </citation>
    <scope>NUCLEOTIDE SEQUENCE [LARGE SCALE GENOMIC DNA]</scope>
</reference>
<proteinExistence type="inferred from homology"/>
<feature type="binding site" evidence="9">
    <location>
        <position position="184"/>
    </location>
    <ligand>
        <name>FMN</name>
        <dbReference type="ChEBI" id="CHEBI:58210"/>
    </ligand>
</feature>
<dbReference type="Pfam" id="PF01180">
    <property type="entry name" value="DHO_dh"/>
    <property type="match status" value="1"/>
</dbReference>
<dbReference type="PANTHER" id="PTHR48109:SF1">
    <property type="entry name" value="DIHYDROOROTATE DEHYDROGENASE (FUMARATE)"/>
    <property type="match status" value="1"/>
</dbReference>
<keyword evidence="8 9" id="KW-0560">Oxidoreductase</keyword>
<evidence type="ECO:0000256" key="8">
    <source>
        <dbReference type="ARBA" id="ARBA00023002"/>
    </source>
</evidence>
<dbReference type="PIRSF" id="PIRSF000164">
    <property type="entry name" value="DHO_oxidase"/>
    <property type="match status" value="1"/>
</dbReference>
<feature type="active site" description="Nucleophile" evidence="9">
    <location>
        <position position="150"/>
    </location>
</feature>
<feature type="binding site" evidence="9">
    <location>
        <position position="236"/>
    </location>
    <ligand>
        <name>FMN</name>
        <dbReference type="ChEBI" id="CHEBI:58210"/>
    </ligand>
</feature>
<dbReference type="InterPro" id="IPR024920">
    <property type="entry name" value="Dihydroorotate_DH_1"/>
</dbReference>
<evidence type="ECO:0000259" key="10">
    <source>
        <dbReference type="Pfam" id="PF01180"/>
    </source>
</evidence>
<dbReference type="Gene3D" id="3.20.20.70">
    <property type="entry name" value="Aldolase class I"/>
    <property type="match status" value="1"/>
</dbReference>
<organism evidence="11 12">
    <name type="scientific">Candidatus Buchananbacteria bacterium RIFCSPHIGHO2_01_FULL_46_12</name>
    <dbReference type="NCBI Taxonomy" id="1797536"/>
    <lineage>
        <taxon>Bacteria</taxon>
        <taxon>Candidatus Buchananiibacteriota</taxon>
    </lineage>
</organism>
<comment type="function">
    <text evidence="9">Catalyzes the conversion of dihydroorotate to orotate.</text>
</comment>
<gene>
    <name evidence="9" type="primary">pyrD</name>
    <name evidence="11" type="ORF">A2663_04745</name>
</gene>
<dbReference type="GO" id="GO:0044205">
    <property type="term" value="P:'de novo' UMP biosynthetic process"/>
    <property type="evidence" value="ECO:0007669"/>
    <property type="project" value="UniProtKB-UniRule"/>
</dbReference>
<dbReference type="EMBL" id="MHIF01000005">
    <property type="protein sequence ID" value="OGY49099.1"/>
    <property type="molecule type" value="Genomic_DNA"/>
</dbReference>
<feature type="binding site" evidence="9">
    <location>
        <position position="210"/>
    </location>
    <ligand>
        <name>FMN</name>
        <dbReference type="ChEBI" id="CHEBI:58210"/>
    </ligand>
</feature>
<evidence type="ECO:0000256" key="2">
    <source>
        <dbReference type="ARBA" id="ARBA00004725"/>
    </source>
</evidence>
<evidence type="ECO:0000256" key="4">
    <source>
        <dbReference type="ARBA" id="ARBA00022490"/>
    </source>
</evidence>
<evidence type="ECO:0000256" key="5">
    <source>
        <dbReference type="ARBA" id="ARBA00022630"/>
    </source>
</evidence>
<dbReference type="InterPro" id="IPR005720">
    <property type="entry name" value="Dihydroorotate_DH_cat"/>
</dbReference>
<dbReference type="InterPro" id="IPR012135">
    <property type="entry name" value="Dihydroorotate_DH_1_2"/>
</dbReference>
<dbReference type="SUPFAM" id="SSF51395">
    <property type="entry name" value="FMN-linked oxidoreductases"/>
    <property type="match status" value="1"/>
</dbReference>
<feature type="binding site" evidence="9">
    <location>
        <begin position="85"/>
        <end position="89"/>
    </location>
    <ligand>
        <name>substrate</name>
    </ligand>
</feature>
<dbReference type="NCBIfam" id="NF005574">
    <property type="entry name" value="PRK07259.1"/>
    <property type="match status" value="1"/>
</dbReference>
<comment type="catalytic activity">
    <reaction evidence="9">
        <text>(S)-dihydroorotate + A = orotate + AH2</text>
        <dbReference type="Rhea" id="RHEA:18073"/>
        <dbReference type="ChEBI" id="CHEBI:13193"/>
        <dbReference type="ChEBI" id="CHEBI:17499"/>
        <dbReference type="ChEBI" id="CHEBI:30839"/>
        <dbReference type="ChEBI" id="CHEBI:30864"/>
    </reaction>
</comment>
<dbReference type="PANTHER" id="PTHR48109">
    <property type="entry name" value="DIHYDROOROTATE DEHYDROGENASE (QUINONE), MITOCHONDRIAL-RELATED"/>
    <property type="match status" value="1"/>
</dbReference>
<evidence type="ECO:0000256" key="7">
    <source>
        <dbReference type="ARBA" id="ARBA00022975"/>
    </source>
</evidence>
<feature type="binding site" evidence="9">
    <location>
        <begin position="61"/>
        <end position="62"/>
    </location>
    <ligand>
        <name>FMN</name>
        <dbReference type="ChEBI" id="CHEBI:58210"/>
    </ligand>
</feature>
<dbReference type="GO" id="GO:0004152">
    <property type="term" value="F:dihydroorotate dehydrogenase activity"/>
    <property type="evidence" value="ECO:0007669"/>
    <property type="project" value="UniProtKB-UniRule"/>
</dbReference>
<evidence type="ECO:0000256" key="6">
    <source>
        <dbReference type="ARBA" id="ARBA00022643"/>
    </source>
</evidence>
<keyword evidence="7 9" id="KW-0665">Pyrimidine biosynthesis</keyword>
<feature type="binding site" evidence="9">
    <location>
        <position position="39"/>
    </location>
    <ligand>
        <name>FMN</name>
        <dbReference type="ChEBI" id="CHEBI:58210"/>
    </ligand>
</feature>
<feature type="binding site" evidence="9">
    <location>
        <position position="61"/>
    </location>
    <ligand>
        <name>substrate</name>
    </ligand>
</feature>
<dbReference type="InterPro" id="IPR013785">
    <property type="entry name" value="Aldolase_TIM"/>
</dbReference>
<sequence>MPDFDDEAATTGLTAIRERPDLTVEFAKQLLTNPVTNASGTISLSSRKAVNLGQFGLLFTKTQGLKARLGNKGQRIWETPSGMLNAIGLPRLSLDDFIALEWPRWLELSQNLNVPVGISFAGESSVQFHDITRKLDRLEGVFALKANFGCPNVKEGLAFGQDPGLTYEAVKAIKEATDKPLVVKLTPNVTNIAEIALAAQEGGADALAAINTILAMDIDIEAGQPVLGNTTGGLSGPAIYPVGLRCVWQITDPKAGFKIPVIGIGGIDCWETAVKYFMAGATLVGIGTANFCDFETAGRVVAGIEDYCAKKGYKSVREIPRAKFPE</sequence>
<name>A0A1G1Y9X5_9BACT</name>
<feature type="binding site" evidence="9">
    <location>
        <position position="147"/>
    </location>
    <ligand>
        <name>substrate</name>
    </ligand>
</feature>
<keyword evidence="4 9" id="KW-0963">Cytoplasm</keyword>
<dbReference type="Proteomes" id="UP000178432">
    <property type="component" value="Unassembled WGS sequence"/>
</dbReference>
<dbReference type="GO" id="GO:0005737">
    <property type="term" value="C:cytoplasm"/>
    <property type="evidence" value="ECO:0007669"/>
    <property type="project" value="UniProtKB-SubCell"/>
</dbReference>
<comment type="cofactor">
    <cofactor evidence="9">
        <name>FMN</name>
        <dbReference type="ChEBI" id="CHEBI:58210"/>
    </cofactor>
    <text evidence="9">Binds 1 FMN per subunit.</text>
</comment>
<feature type="binding site" evidence="9">
    <location>
        <begin position="211"/>
        <end position="212"/>
    </location>
    <ligand>
        <name>substrate</name>
    </ligand>
</feature>
<evidence type="ECO:0000256" key="9">
    <source>
        <dbReference type="HAMAP-Rule" id="MF_00224"/>
    </source>
</evidence>
<keyword evidence="6 9" id="KW-0288">FMN</keyword>
<comment type="caution">
    <text evidence="11">The sequence shown here is derived from an EMBL/GenBank/DDBJ whole genome shotgun (WGS) entry which is preliminary data.</text>
</comment>
<dbReference type="GO" id="GO:0006207">
    <property type="term" value="P:'de novo' pyrimidine nucleobase biosynthetic process"/>
    <property type="evidence" value="ECO:0007669"/>
    <property type="project" value="TreeGrafter"/>
</dbReference>
<dbReference type="CDD" id="cd04740">
    <property type="entry name" value="DHOD_1B_like"/>
    <property type="match status" value="1"/>
</dbReference>
<feature type="domain" description="Dihydroorotate dehydrogenase catalytic" evidence="10">
    <location>
        <begin position="22"/>
        <end position="305"/>
    </location>
</feature>
<comment type="similarity">
    <text evidence="3 9">Belongs to the dihydroorotate dehydrogenase family. Type 1 subfamily.</text>
</comment>
<dbReference type="AlphaFoldDB" id="A0A1G1Y9X5"/>
<keyword evidence="5 9" id="KW-0285">Flavoprotein</keyword>
<feature type="binding site" evidence="9">
    <location>
        <position position="147"/>
    </location>
    <ligand>
        <name>FMN</name>
        <dbReference type="ChEBI" id="CHEBI:58210"/>
    </ligand>
</feature>
<feature type="binding site" evidence="9">
    <location>
        <begin position="287"/>
        <end position="288"/>
    </location>
    <ligand>
        <name>FMN</name>
        <dbReference type="ChEBI" id="CHEBI:58210"/>
    </ligand>
</feature>
<feature type="binding site" evidence="9">
    <location>
        <begin position="265"/>
        <end position="266"/>
    </location>
    <ligand>
        <name>FMN</name>
        <dbReference type="ChEBI" id="CHEBI:58210"/>
    </ligand>
</feature>
<protein>
    <recommendedName>
        <fullName evidence="9">Dihydroorotate dehydrogenase</fullName>
        <shortName evidence="9">DHOD</shortName>
        <shortName evidence="9">DHODase</shortName>
        <shortName evidence="9">DHOdehase</shortName>
        <ecNumber evidence="9">1.3.-.-</ecNumber>
    </recommendedName>
</protein>
<dbReference type="InterPro" id="IPR033888">
    <property type="entry name" value="DHOD_1B"/>
</dbReference>
<evidence type="ECO:0000256" key="1">
    <source>
        <dbReference type="ARBA" id="ARBA00004496"/>
    </source>
</evidence>
<evidence type="ECO:0000256" key="3">
    <source>
        <dbReference type="ARBA" id="ARBA00008008"/>
    </source>
</evidence>
<dbReference type="UniPathway" id="UPA00070"/>